<name>A0ABP5LRZ7_9ACTN</name>
<evidence type="ECO:0000259" key="1">
    <source>
        <dbReference type="PROSITE" id="PS51186"/>
    </source>
</evidence>
<dbReference type="Gene3D" id="3.40.630.30">
    <property type="match status" value="2"/>
</dbReference>
<dbReference type="PROSITE" id="PS51186">
    <property type="entry name" value="GNAT"/>
    <property type="match status" value="1"/>
</dbReference>
<evidence type="ECO:0000313" key="3">
    <source>
        <dbReference type="Proteomes" id="UP001422759"/>
    </source>
</evidence>
<keyword evidence="3" id="KW-1185">Reference proteome</keyword>
<dbReference type="Pfam" id="PF00583">
    <property type="entry name" value="Acetyltransf_1"/>
    <property type="match status" value="2"/>
</dbReference>
<comment type="caution">
    <text evidence="2">The sequence shown here is derived from an EMBL/GenBank/DDBJ whole genome shotgun (WGS) entry which is preliminary data.</text>
</comment>
<protein>
    <recommendedName>
        <fullName evidence="1">N-acetyltransferase domain-containing protein</fullName>
    </recommendedName>
</protein>
<dbReference type="RefSeq" id="WP_344468184.1">
    <property type="nucleotide sequence ID" value="NZ_BAAANT010000036.1"/>
</dbReference>
<organism evidence="2 3">
    <name type="scientific">Kitasatospora kazusensis</name>
    <dbReference type="NCBI Taxonomy" id="407974"/>
    <lineage>
        <taxon>Bacteria</taxon>
        <taxon>Bacillati</taxon>
        <taxon>Actinomycetota</taxon>
        <taxon>Actinomycetes</taxon>
        <taxon>Kitasatosporales</taxon>
        <taxon>Streptomycetaceae</taxon>
        <taxon>Kitasatospora</taxon>
    </lineage>
</organism>
<evidence type="ECO:0000313" key="2">
    <source>
        <dbReference type="EMBL" id="GAA2152771.1"/>
    </source>
</evidence>
<dbReference type="SUPFAM" id="SSF55729">
    <property type="entry name" value="Acyl-CoA N-acyltransferases (Nat)"/>
    <property type="match status" value="2"/>
</dbReference>
<dbReference type="EMBL" id="BAAANT010000036">
    <property type="protein sequence ID" value="GAA2152771.1"/>
    <property type="molecule type" value="Genomic_DNA"/>
</dbReference>
<gene>
    <name evidence="2" type="ORF">GCM10009760_49830</name>
</gene>
<proteinExistence type="predicted"/>
<feature type="domain" description="N-acetyltransferase" evidence="1">
    <location>
        <begin position="149"/>
        <end position="302"/>
    </location>
</feature>
<dbReference type="Proteomes" id="UP001422759">
    <property type="component" value="Unassembled WGS sequence"/>
</dbReference>
<sequence>MTEFEIITDTASWQSGFERRLRSWYGSVGYGEAAAGELLRQVREDAAGWTVARIGSAGAPVGWVAVGVGERDGALRGRIGDLWVDPAYEGLGHERAARAWAERRCTEQGARSVHVRLTWPAGDVFADYPVRAQSRMRVIDSPAALVHDVTTRPVTGDEYPAWLAGKKAHYVTDIVRSGARTPEEARQKSDEDYARLLPDGPDTAGHTIMMMEVAGEVVGTGWLHHGHLPGVSFGYSLDVYEEQRGKGYGRDAMAVGERVALAGGDSALMFNVWGGNEVAMSLYTGTGYLVVEETRSIDLPAG</sequence>
<accession>A0ABP5LRZ7</accession>
<reference evidence="3" key="1">
    <citation type="journal article" date="2019" name="Int. J. Syst. Evol. Microbiol.">
        <title>The Global Catalogue of Microorganisms (GCM) 10K type strain sequencing project: providing services to taxonomists for standard genome sequencing and annotation.</title>
        <authorList>
            <consortium name="The Broad Institute Genomics Platform"/>
            <consortium name="The Broad Institute Genome Sequencing Center for Infectious Disease"/>
            <person name="Wu L."/>
            <person name="Ma J."/>
        </authorList>
    </citation>
    <scope>NUCLEOTIDE SEQUENCE [LARGE SCALE GENOMIC DNA]</scope>
    <source>
        <strain evidence="3">JCM 14560</strain>
    </source>
</reference>
<dbReference type="InterPro" id="IPR000182">
    <property type="entry name" value="GNAT_dom"/>
</dbReference>
<dbReference type="InterPro" id="IPR016181">
    <property type="entry name" value="Acyl_CoA_acyltransferase"/>
</dbReference>